<proteinExistence type="predicted"/>
<accession>A0ABT7C8Y1</accession>
<comment type="caution">
    <text evidence="2">The sequence shown here is derived from an EMBL/GenBank/DDBJ whole genome shotgun (WGS) entry which is preliminary data.</text>
</comment>
<evidence type="ECO:0000256" key="1">
    <source>
        <dbReference type="SAM" id="MobiDB-lite"/>
    </source>
</evidence>
<protein>
    <submittedName>
        <fullName evidence="2">DUF1269 domain-containing protein</fullName>
    </submittedName>
</protein>
<dbReference type="EMBL" id="PXVD01000010">
    <property type="protein sequence ID" value="MDJ1371187.1"/>
    <property type="molecule type" value="Genomic_DNA"/>
</dbReference>
<feature type="compositionally biased region" description="Basic and acidic residues" evidence="1">
    <location>
        <begin position="176"/>
        <end position="195"/>
    </location>
</feature>
<feature type="region of interest" description="Disordered" evidence="1">
    <location>
        <begin position="176"/>
        <end position="202"/>
    </location>
</feature>
<evidence type="ECO:0000313" key="2">
    <source>
        <dbReference type="EMBL" id="MDJ1371187.1"/>
    </source>
</evidence>
<gene>
    <name evidence="2" type="ORF">C7K25_07370</name>
</gene>
<organism evidence="2 3">
    <name type="scientific">Gulosibacter molinativorax</name>
    <dbReference type="NCBI Taxonomy" id="256821"/>
    <lineage>
        <taxon>Bacteria</taxon>
        <taxon>Bacillati</taxon>
        <taxon>Actinomycetota</taxon>
        <taxon>Actinomycetes</taxon>
        <taxon>Micrococcales</taxon>
        <taxon>Microbacteriaceae</taxon>
        <taxon>Gulosibacter</taxon>
    </lineage>
</organism>
<sequence length="202" mass="21569">MTETNIIVASFTEESKAYQALSDLKGAGLEGRVNVRTAVLVNRDEEGRLSIPEGEDAVGGTGTWAGSLTGLLLGVLGGPIGMLFGWGGGALVGGAFDARRADRGETVLDQLSQSIPNGGTVVIAEVEEFAVGVVNELVAELGGVVYRRPVEEVLGELEAAEDAYEQGRQEANRIAREERRAERKENFEQRKENLKQKLGIAD</sequence>
<reference evidence="2" key="1">
    <citation type="submission" date="2018-03" db="EMBL/GenBank/DDBJ databases">
        <authorList>
            <person name="Nunes O.C."/>
            <person name="Lopes A.R."/>
            <person name="Froufe H."/>
            <person name="Munoz-Merida A."/>
            <person name="Barroso C."/>
            <person name="Egas C."/>
        </authorList>
    </citation>
    <scope>NUCLEOTIDE SEQUENCE</scope>
    <source>
        <strain evidence="2">ON4</strain>
    </source>
</reference>
<keyword evidence="3" id="KW-1185">Reference proteome</keyword>
<dbReference type="Proteomes" id="UP001170379">
    <property type="component" value="Unassembled WGS sequence"/>
</dbReference>
<reference evidence="2" key="2">
    <citation type="journal article" date="2022" name="Sci. Rep.">
        <title>In silico prediction of the enzymes involved in the degradation of the herbicide molinate by Gulosibacter molinativorax ON4T.</title>
        <authorList>
            <person name="Lopes A.R."/>
            <person name="Bunin E."/>
            <person name="Viana A.T."/>
            <person name="Froufe H."/>
            <person name="Munoz-Merida A."/>
            <person name="Pinho D."/>
            <person name="Figueiredo J."/>
            <person name="Barroso C."/>
            <person name="Vaz-Moreira I."/>
            <person name="Bellanger X."/>
            <person name="Egas C."/>
            <person name="Nunes O.C."/>
        </authorList>
    </citation>
    <scope>NUCLEOTIDE SEQUENCE</scope>
    <source>
        <strain evidence="2">ON4</strain>
    </source>
</reference>
<evidence type="ECO:0000313" key="3">
    <source>
        <dbReference type="Proteomes" id="UP001170379"/>
    </source>
</evidence>
<dbReference type="RefSeq" id="WP_026936827.1">
    <property type="nucleotide sequence ID" value="NZ_CP028426.1"/>
</dbReference>
<name>A0ABT7C8Y1_9MICO</name>